<feature type="region of interest" description="Disordered" evidence="1">
    <location>
        <begin position="297"/>
        <end position="321"/>
    </location>
</feature>
<evidence type="ECO:0000256" key="1">
    <source>
        <dbReference type="SAM" id="MobiDB-lite"/>
    </source>
</evidence>
<protein>
    <submittedName>
        <fullName evidence="2">Uncharacterized protein</fullName>
    </submittedName>
</protein>
<proteinExistence type="predicted"/>
<feature type="compositionally biased region" description="Polar residues" evidence="1">
    <location>
        <begin position="297"/>
        <end position="313"/>
    </location>
</feature>
<sequence>MINYEELINAINNQPTSDENEEQNNLMIESQNNQDQNFDNNIENSQESLDNLFGEDEDMIIDEENYEDYTIDREDEDDEGDSVNQQPCFSEPNQQDDTQILEQAKPNQFIQSQAGIIDFKPGLIQFENSKSEKQGGKFTQRKLMKAINVNAYQEGIKRFVSRYLPPQKSKSDEIFEKSQLKRLILQFEYNCQSVQHQYIKDDKIASDISKQRYSRQCPIKDCQKYIQVQEKYISSFEFPNSQFNENNSLGYYNLFSKKNAEYLKEEPVPLVIGMDTLTNLQKLKTQRQNMQNFRKNISLTRKQQPDKSNQTEVSPDRANELSQSLPMYLKQTESIKMKVIKRQKNYSVSYNQSLPPQPLATNIMIAEFEQDNKDFKEYQNSNHQNSNHKYNASSSSHGHNLFPIRDSNQHQIIQDYHLHKKMNHKKYKNQSNLNENSFNQDQPNRVLLSQIDHQLPQNELDTDQAIEELQEFSLEQHIQRQKAESLRFLQDLNRIKISNQDLKTIQKQQSPYENQRKHNMQLSQRSLGLGVGEILPSVQHLAQSICPQEEQDPRDTQMMMMIQQQILSEATSRERSTFVFNQGILSFCENTYQNQQIGGGDASISEQQQYQHFQQHQQCQLQQQQLNFERTQLVNIKKLISKLPGVSGKWANQTKLEAVNQIIRRSLINRKLSSKFYNLKGQNEGEGCGTLSRNILIDESRGGISRKACSLDYYGAQAHKGLSTQQPPLCANLSTHESALKSQPHQLLIPASLRLEINQKQSSPSADKENQHIEREQHRKNGHFGSKLDIIGCQASIKRKRQKRTQYNQHQYQQQQHLAEPLKFEQNEKLSAQSLEQQLALIKSELNARASLKLASKSKQEPDRQISRDVDLRGVQGFLEKSVESLQI</sequence>
<evidence type="ECO:0000313" key="2">
    <source>
        <dbReference type="EMBL" id="CDW75233.1"/>
    </source>
</evidence>
<accession>A0A078A170</accession>
<organism evidence="2 3">
    <name type="scientific">Stylonychia lemnae</name>
    <name type="common">Ciliate</name>
    <dbReference type="NCBI Taxonomy" id="5949"/>
    <lineage>
        <taxon>Eukaryota</taxon>
        <taxon>Sar</taxon>
        <taxon>Alveolata</taxon>
        <taxon>Ciliophora</taxon>
        <taxon>Intramacronucleata</taxon>
        <taxon>Spirotrichea</taxon>
        <taxon>Stichotrichia</taxon>
        <taxon>Sporadotrichida</taxon>
        <taxon>Oxytrichidae</taxon>
        <taxon>Stylonychinae</taxon>
        <taxon>Stylonychia</taxon>
    </lineage>
</organism>
<dbReference type="Proteomes" id="UP000039865">
    <property type="component" value="Unassembled WGS sequence"/>
</dbReference>
<feature type="region of interest" description="Disordered" evidence="1">
    <location>
        <begin position="74"/>
        <end position="93"/>
    </location>
</feature>
<feature type="compositionally biased region" description="Polar residues" evidence="1">
    <location>
        <begin position="82"/>
        <end position="93"/>
    </location>
</feature>
<keyword evidence="3" id="KW-1185">Reference proteome</keyword>
<dbReference type="EMBL" id="CCKQ01004096">
    <property type="protein sequence ID" value="CDW75233.1"/>
    <property type="molecule type" value="Genomic_DNA"/>
</dbReference>
<feature type="region of interest" description="Disordered" evidence="1">
    <location>
        <begin position="759"/>
        <end position="785"/>
    </location>
</feature>
<dbReference type="AlphaFoldDB" id="A0A078A170"/>
<evidence type="ECO:0000313" key="3">
    <source>
        <dbReference type="Proteomes" id="UP000039865"/>
    </source>
</evidence>
<reference evidence="2 3" key="1">
    <citation type="submission" date="2014-06" db="EMBL/GenBank/DDBJ databases">
        <authorList>
            <person name="Swart Estienne"/>
        </authorList>
    </citation>
    <scope>NUCLEOTIDE SEQUENCE [LARGE SCALE GENOMIC DNA]</scope>
    <source>
        <strain evidence="2 3">130c</strain>
    </source>
</reference>
<gene>
    <name evidence="2" type="primary">Contig16817.g17917</name>
    <name evidence="2" type="ORF">STYLEM_4220</name>
</gene>
<name>A0A078A170_STYLE</name>
<dbReference type="InParanoid" id="A0A078A170"/>
<feature type="compositionally biased region" description="Basic and acidic residues" evidence="1">
    <location>
        <begin position="766"/>
        <end position="779"/>
    </location>
</feature>